<dbReference type="GO" id="GO:0071897">
    <property type="term" value="P:DNA biosynthetic process"/>
    <property type="evidence" value="ECO:0007669"/>
    <property type="project" value="UniProtKB-ARBA"/>
</dbReference>
<protein>
    <recommendedName>
        <fullName evidence="1">Reverse transcriptase domain-containing protein</fullName>
    </recommendedName>
</protein>
<gene>
    <name evidence="2" type="ORF">NTEN_LOCUS21417</name>
</gene>
<name>A0A6H5HKW3_9HEMI</name>
<dbReference type="EMBL" id="CADCXU010031376">
    <property type="protein sequence ID" value="CAB0017401.1"/>
    <property type="molecule type" value="Genomic_DNA"/>
</dbReference>
<dbReference type="InterPro" id="IPR043502">
    <property type="entry name" value="DNA/RNA_pol_sf"/>
</dbReference>
<keyword evidence="3" id="KW-1185">Reference proteome</keyword>
<dbReference type="Proteomes" id="UP000479000">
    <property type="component" value="Unassembled WGS sequence"/>
</dbReference>
<dbReference type="PANTHER" id="PTHR33332">
    <property type="entry name" value="REVERSE TRANSCRIPTASE DOMAIN-CONTAINING PROTEIN"/>
    <property type="match status" value="1"/>
</dbReference>
<dbReference type="CDD" id="cd01650">
    <property type="entry name" value="RT_nLTR_like"/>
    <property type="match status" value="1"/>
</dbReference>
<accession>A0A6H5HKW3</accession>
<dbReference type="Pfam" id="PF00078">
    <property type="entry name" value="RVT_1"/>
    <property type="match status" value="1"/>
</dbReference>
<dbReference type="SUPFAM" id="SSF56672">
    <property type="entry name" value="DNA/RNA polymerases"/>
    <property type="match status" value="1"/>
</dbReference>
<evidence type="ECO:0000313" key="2">
    <source>
        <dbReference type="EMBL" id="CAB0017401.1"/>
    </source>
</evidence>
<reference evidence="2 3" key="1">
    <citation type="submission" date="2020-02" db="EMBL/GenBank/DDBJ databases">
        <authorList>
            <person name="Ferguson B K."/>
        </authorList>
    </citation>
    <scope>NUCLEOTIDE SEQUENCE [LARGE SCALE GENOMIC DNA]</scope>
</reference>
<evidence type="ECO:0000259" key="1">
    <source>
        <dbReference type="PROSITE" id="PS50878"/>
    </source>
</evidence>
<dbReference type="InterPro" id="IPR000477">
    <property type="entry name" value="RT_dom"/>
</dbReference>
<dbReference type="PROSITE" id="PS50878">
    <property type="entry name" value="RT_POL"/>
    <property type="match status" value="1"/>
</dbReference>
<feature type="non-terminal residue" evidence="2">
    <location>
        <position position="599"/>
    </location>
</feature>
<dbReference type="AlphaFoldDB" id="A0A6H5HKW3"/>
<evidence type="ECO:0000313" key="3">
    <source>
        <dbReference type="Proteomes" id="UP000479000"/>
    </source>
</evidence>
<organism evidence="2 3">
    <name type="scientific">Nesidiocoris tenuis</name>
    <dbReference type="NCBI Taxonomy" id="355587"/>
    <lineage>
        <taxon>Eukaryota</taxon>
        <taxon>Metazoa</taxon>
        <taxon>Ecdysozoa</taxon>
        <taxon>Arthropoda</taxon>
        <taxon>Hexapoda</taxon>
        <taxon>Insecta</taxon>
        <taxon>Pterygota</taxon>
        <taxon>Neoptera</taxon>
        <taxon>Paraneoptera</taxon>
        <taxon>Hemiptera</taxon>
        <taxon>Heteroptera</taxon>
        <taxon>Panheteroptera</taxon>
        <taxon>Cimicomorpha</taxon>
        <taxon>Miridae</taxon>
        <taxon>Dicyphina</taxon>
        <taxon>Nesidiocoris</taxon>
    </lineage>
</organism>
<dbReference type="OrthoDB" id="6629632at2759"/>
<sequence length="599" mass="66966">MVQQKRRAHSRYKATGNDGDYKLFSDLRKSCGALSRSLYNAYLNDVQSSLLTNVKAFWNYVNYKDGVSSPPTTMTYMGRQSDSLLETANLFAQYFSSVYEQPVLCEPSYPVVDVVSIGLVSVSLGRVQQALASLDPTKGMGPDGVPPILLRNCPSLAIPLHALFNKSLVSGTFPQVWKASFLTPIHKQGSRSAVDHYRPISTLSTIPKTFEKLVLQDTAPLLYPVIAPQQHGFVPGRSTLSNLVAFQEYVLGAFEGGCRQVDCISTDFSKAFDKISHKHIIAVLRAVGLHGAFLSWLGDYLHGRTMQVRLRGVTSASFPASSGVPQGSHIGPLLFLLLINTVVPEISDVQFLLYADDLKIFTKVDDAQDAALLQNSLDKLLAWCGVNSFFLNRSKCFVISFLKTQNPISFPYILDGEALQKKDQARDLGVLFDSRLLFPDHVGMVAGRAMRALGFLKRCTREFTNVAAITHLYLTMVRPIMEYASVVWSPYYEVHKQELERVQRKFLRYVAYRSGGLDDYHPESLRAGLGLPTLETRRLLADTMFFLKLVIGELDCPALLAQISLHAPSYPSRLSTLFYVPFSTTNYLYHRPLHRLPRQ</sequence>
<proteinExistence type="predicted"/>
<feature type="domain" description="Reverse transcriptase" evidence="1">
    <location>
        <begin position="166"/>
        <end position="432"/>
    </location>
</feature>